<dbReference type="PROSITE" id="PS50109">
    <property type="entry name" value="HIS_KIN"/>
    <property type="match status" value="1"/>
</dbReference>
<dbReference type="Pfam" id="PF07730">
    <property type="entry name" value="HisKA_3"/>
    <property type="match status" value="1"/>
</dbReference>
<dbReference type="InterPro" id="IPR005467">
    <property type="entry name" value="His_kinase_dom"/>
</dbReference>
<evidence type="ECO:0000256" key="1">
    <source>
        <dbReference type="ARBA" id="ARBA00000085"/>
    </source>
</evidence>
<gene>
    <name evidence="9" type="ORF">BVG16_14870</name>
</gene>
<sequence>MTKQFRVRELLVIKSIAETINQSNDLTTLLNSVLRKLVELTEMQAGWIFLADECANYYTCPAHYQLPEALAVDDQKALTTGSCWCLDGYWGGKLKAAVNTIYCQRLDQETHYIYGDTEGITHHATIPLTAGTRKFGILNVAAPGKDHFTEEELTLMESIAFQIGTALERTLLYQSEQKRADLYSQLGDLTRDLGKLLATEQIPEMVTRWIGEHLGCEHTAFFMEENGKLSRRVSWKNGIINRRRKLYTFKQADDIGEAFLHGETKEWHSKPKVKEPDPLAYINVRSSVAVPLWFRDKPFGVIYAGCAEGITFDEVDVEVIEALAGHITLAFENARLYQQQVDLLKWEERNRLARDLHDSVSQMLFSLQFTARGLEAMLENPPEIVQRAIKDMKDLTQDALSEMRSLILQLRPVGLEQGLLTGLYRYGKAQGLVVINCVDCMLDLPSRVEEALFRIGQEALNNARKYAGHPQVQISLKEHEDQVLMEIKDQGDGFSPLKVDGTGTLGMRTMRERAETLGGTLEIDSRVGEGTTIRVLIPLRS</sequence>
<keyword evidence="5" id="KW-0418">Kinase</keyword>
<accession>A0A1T2XCV5</accession>
<keyword evidence="10" id="KW-1185">Reference proteome</keyword>
<evidence type="ECO:0000259" key="8">
    <source>
        <dbReference type="PROSITE" id="PS50109"/>
    </source>
</evidence>
<dbReference type="Pfam" id="PF02518">
    <property type="entry name" value="HATPase_c"/>
    <property type="match status" value="1"/>
</dbReference>
<dbReference type="SUPFAM" id="SSF55874">
    <property type="entry name" value="ATPase domain of HSP90 chaperone/DNA topoisomerase II/histidine kinase"/>
    <property type="match status" value="1"/>
</dbReference>
<dbReference type="PANTHER" id="PTHR24421">
    <property type="entry name" value="NITRATE/NITRITE SENSOR PROTEIN NARX-RELATED"/>
    <property type="match status" value="1"/>
</dbReference>
<dbReference type="AlphaFoldDB" id="A0A1T2XCV5"/>
<comment type="catalytic activity">
    <reaction evidence="1">
        <text>ATP + protein L-histidine = ADP + protein N-phospho-L-histidine.</text>
        <dbReference type="EC" id="2.7.13.3"/>
    </reaction>
</comment>
<keyword evidence="7" id="KW-0902">Two-component regulatory system</keyword>
<dbReference type="EMBL" id="MSZX01000005">
    <property type="protein sequence ID" value="OPA77719.1"/>
    <property type="molecule type" value="Genomic_DNA"/>
</dbReference>
<dbReference type="Gene3D" id="3.30.565.10">
    <property type="entry name" value="Histidine kinase-like ATPase, C-terminal domain"/>
    <property type="match status" value="1"/>
</dbReference>
<dbReference type="RefSeq" id="WP_233147041.1">
    <property type="nucleotide sequence ID" value="NZ_MSZX01000005.1"/>
</dbReference>
<evidence type="ECO:0000256" key="5">
    <source>
        <dbReference type="ARBA" id="ARBA00022777"/>
    </source>
</evidence>
<evidence type="ECO:0000313" key="10">
    <source>
        <dbReference type="Proteomes" id="UP000190188"/>
    </source>
</evidence>
<dbReference type="EC" id="2.7.13.3" evidence="2"/>
<dbReference type="InterPro" id="IPR029016">
    <property type="entry name" value="GAF-like_dom_sf"/>
</dbReference>
<dbReference type="SMART" id="SM00065">
    <property type="entry name" value="GAF"/>
    <property type="match status" value="2"/>
</dbReference>
<protein>
    <recommendedName>
        <fullName evidence="2">histidine kinase</fullName>
        <ecNumber evidence="2">2.7.13.3</ecNumber>
    </recommendedName>
</protein>
<dbReference type="GO" id="GO:0016020">
    <property type="term" value="C:membrane"/>
    <property type="evidence" value="ECO:0007669"/>
    <property type="project" value="InterPro"/>
</dbReference>
<dbReference type="InterPro" id="IPR003018">
    <property type="entry name" value="GAF"/>
</dbReference>
<proteinExistence type="predicted"/>
<evidence type="ECO:0000256" key="3">
    <source>
        <dbReference type="ARBA" id="ARBA00022679"/>
    </source>
</evidence>
<organism evidence="9 10">
    <name type="scientific">Paenibacillus selenitireducens</name>
    <dbReference type="NCBI Taxonomy" id="1324314"/>
    <lineage>
        <taxon>Bacteria</taxon>
        <taxon>Bacillati</taxon>
        <taxon>Bacillota</taxon>
        <taxon>Bacilli</taxon>
        <taxon>Bacillales</taxon>
        <taxon>Paenibacillaceae</taxon>
        <taxon>Paenibacillus</taxon>
    </lineage>
</organism>
<dbReference type="Gene3D" id="3.30.450.40">
    <property type="match status" value="2"/>
</dbReference>
<evidence type="ECO:0000256" key="6">
    <source>
        <dbReference type="ARBA" id="ARBA00022840"/>
    </source>
</evidence>
<keyword evidence="6" id="KW-0067">ATP-binding</keyword>
<evidence type="ECO:0000256" key="4">
    <source>
        <dbReference type="ARBA" id="ARBA00022741"/>
    </source>
</evidence>
<name>A0A1T2XCV5_9BACL</name>
<dbReference type="GO" id="GO:0005524">
    <property type="term" value="F:ATP binding"/>
    <property type="evidence" value="ECO:0007669"/>
    <property type="project" value="UniProtKB-KW"/>
</dbReference>
<reference evidence="9 10" key="1">
    <citation type="submission" date="2017-01" db="EMBL/GenBank/DDBJ databases">
        <title>Genome analysis of Paenibacillus selenitrireducens ES3-24.</title>
        <authorList>
            <person name="Xu D."/>
            <person name="Yao R."/>
            <person name="Zheng S."/>
        </authorList>
    </citation>
    <scope>NUCLEOTIDE SEQUENCE [LARGE SCALE GENOMIC DNA]</scope>
    <source>
        <strain evidence="9 10">ES3-24</strain>
    </source>
</reference>
<dbReference type="STRING" id="1324314.BVG16_14870"/>
<dbReference type="SMART" id="SM00387">
    <property type="entry name" value="HATPase_c"/>
    <property type="match status" value="1"/>
</dbReference>
<evidence type="ECO:0000256" key="7">
    <source>
        <dbReference type="ARBA" id="ARBA00023012"/>
    </source>
</evidence>
<dbReference type="Pfam" id="PF13185">
    <property type="entry name" value="GAF_2"/>
    <property type="match status" value="2"/>
</dbReference>
<dbReference type="PANTHER" id="PTHR24421:SF40">
    <property type="entry name" value="SENSOR HISTIDINE KINASE YHCY"/>
    <property type="match status" value="1"/>
</dbReference>
<dbReference type="SUPFAM" id="SSF55781">
    <property type="entry name" value="GAF domain-like"/>
    <property type="match status" value="2"/>
</dbReference>
<evidence type="ECO:0000256" key="2">
    <source>
        <dbReference type="ARBA" id="ARBA00012438"/>
    </source>
</evidence>
<dbReference type="Gene3D" id="1.20.5.1930">
    <property type="match status" value="1"/>
</dbReference>
<dbReference type="InterPro" id="IPR011712">
    <property type="entry name" value="Sig_transdc_His_kin_sub3_dim/P"/>
</dbReference>
<dbReference type="InterPro" id="IPR050482">
    <property type="entry name" value="Sensor_HK_TwoCompSys"/>
</dbReference>
<keyword evidence="4" id="KW-0547">Nucleotide-binding</keyword>
<dbReference type="CDD" id="cd16917">
    <property type="entry name" value="HATPase_UhpB-NarQ-NarX-like"/>
    <property type="match status" value="1"/>
</dbReference>
<feature type="domain" description="Histidine kinase" evidence="8">
    <location>
        <begin position="452"/>
        <end position="541"/>
    </location>
</feature>
<keyword evidence="3" id="KW-0808">Transferase</keyword>
<dbReference type="Proteomes" id="UP000190188">
    <property type="component" value="Unassembled WGS sequence"/>
</dbReference>
<evidence type="ECO:0000313" key="9">
    <source>
        <dbReference type="EMBL" id="OPA77719.1"/>
    </source>
</evidence>
<dbReference type="GO" id="GO:0000155">
    <property type="term" value="F:phosphorelay sensor kinase activity"/>
    <property type="evidence" value="ECO:0007669"/>
    <property type="project" value="InterPro"/>
</dbReference>
<dbReference type="InterPro" id="IPR003594">
    <property type="entry name" value="HATPase_dom"/>
</dbReference>
<comment type="caution">
    <text evidence="9">The sequence shown here is derived from an EMBL/GenBank/DDBJ whole genome shotgun (WGS) entry which is preliminary data.</text>
</comment>
<dbReference type="GO" id="GO:0046983">
    <property type="term" value="F:protein dimerization activity"/>
    <property type="evidence" value="ECO:0007669"/>
    <property type="project" value="InterPro"/>
</dbReference>
<dbReference type="InterPro" id="IPR036890">
    <property type="entry name" value="HATPase_C_sf"/>
</dbReference>